<keyword evidence="2" id="KW-1185">Reference proteome</keyword>
<name>A0A4Z2DCG8_SCHJA</name>
<protein>
    <submittedName>
        <fullName evidence="1">Uncharacterized protein</fullName>
    </submittedName>
</protein>
<dbReference type="Proteomes" id="UP000311919">
    <property type="component" value="Unassembled WGS sequence"/>
</dbReference>
<sequence>MSVPVDHLGATNFVLVADNPLQSSTCLEPVAVNDKTEMDVGTVAYDLCNDTGIVNQFNTNANLCSSNPQLTSFLSLSAIKSPTSQMSTHCRNTSLSDQYTYNVYSNYFTNNSWLSQHSDGYLTPISSMSDCPNSVKSLPTDIDHSKAISSSGGFVNKVNHFSHVTFINGVYQPSGVVCSTGDMTPSHNNSHNHNINGNTHVSNSNTVSNVQTNSINLTENEGSVVKQEITSNNYDNVLKETINTNHVTSSSAVSIDDSLYQLSEEEIKEIDTSAKLRELFIYTEYDEDNHIY</sequence>
<comment type="caution">
    <text evidence="1">The sequence shown here is derived from an EMBL/GenBank/DDBJ whole genome shotgun (WGS) entry which is preliminary data.</text>
</comment>
<reference evidence="1 2" key="1">
    <citation type="submission" date="2019-03" db="EMBL/GenBank/DDBJ databases">
        <title>An improved genome assembly of the fluke Schistosoma japonicum.</title>
        <authorList>
            <person name="Hu W."/>
            <person name="Luo F."/>
            <person name="Yin M."/>
            <person name="Mo X."/>
            <person name="Sun C."/>
            <person name="Wu Q."/>
            <person name="Zhu B."/>
            <person name="Xiang M."/>
            <person name="Wang J."/>
            <person name="Wang Y."/>
            <person name="Zhang T."/>
            <person name="Xu B."/>
            <person name="Zheng H."/>
            <person name="Feng Z."/>
        </authorList>
    </citation>
    <scope>NUCLEOTIDE SEQUENCE [LARGE SCALE GENOMIC DNA]</scope>
    <source>
        <strain evidence="1">HuSjv2</strain>
        <tissue evidence="1">Worms</tissue>
    </source>
</reference>
<evidence type="ECO:0000313" key="2">
    <source>
        <dbReference type="Proteomes" id="UP000311919"/>
    </source>
</evidence>
<dbReference type="OrthoDB" id="6287175at2759"/>
<organism evidence="1 2">
    <name type="scientific">Schistosoma japonicum</name>
    <name type="common">Blood fluke</name>
    <dbReference type="NCBI Taxonomy" id="6182"/>
    <lineage>
        <taxon>Eukaryota</taxon>
        <taxon>Metazoa</taxon>
        <taxon>Spiralia</taxon>
        <taxon>Lophotrochozoa</taxon>
        <taxon>Platyhelminthes</taxon>
        <taxon>Trematoda</taxon>
        <taxon>Digenea</taxon>
        <taxon>Strigeidida</taxon>
        <taxon>Schistosomatoidea</taxon>
        <taxon>Schistosomatidae</taxon>
        <taxon>Schistosoma</taxon>
    </lineage>
</organism>
<accession>A0A4Z2DCG8</accession>
<dbReference type="EMBL" id="SKCS01000180">
    <property type="protein sequence ID" value="TNN14202.1"/>
    <property type="molecule type" value="Genomic_DNA"/>
</dbReference>
<dbReference type="AlphaFoldDB" id="A0A4Z2DCG8"/>
<evidence type="ECO:0000313" key="1">
    <source>
        <dbReference type="EMBL" id="TNN14202.1"/>
    </source>
</evidence>
<gene>
    <name evidence="1" type="ORF">EWB00_002427</name>
</gene>
<proteinExistence type="predicted"/>